<dbReference type="InterPro" id="IPR041698">
    <property type="entry name" value="Methyltransf_25"/>
</dbReference>
<dbReference type="GO" id="GO:0032259">
    <property type="term" value="P:methylation"/>
    <property type="evidence" value="ECO:0007669"/>
    <property type="project" value="UniProtKB-KW"/>
</dbReference>
<reference evidence="3 4" key="1">
    <citation type="submission" date="2020-05" db="EMBL/GenBank/DDBJ databases">
        <authorList>
            <person name="Mo P."/>
        </authorList>
    </citation>
    <scope>NUCLEOTIDE SEQUENCE [LARGE SCALE GENOMIC DNA]</scope>
    <source>
        <strain evidence="3 4">Gen01</strain>
    </source>
</reference>
<dbReference type="SUPFAM" id="SSF53335">
    <property type="entry name" value="S-adenosyl-L-methionine-dependent methyltransferases"/>
    <property type="match status" value="1"/>
</dbReference>
<keyword evidence="1 3" id="KW-0808">Transferase</keyword>
<dbReference type="Proteomes" id="UP000505377">
    <property type="component" value="Chromosome"/>
</dbReference>
<keyword evidence="4" id="KW-1185">Reference proteome</keyword>
<dbReference type="GO" id="GO:0008168">
    <property type="term" value="F:methyltransferase activity"/>
    <property type="evidence" value="ECO:0007669"/>
    <property type="project" value="UniProtKB-KW"/>
</dbReference>
<dbReference type="CDD" id="cd02440">
    <property type="entry name" value="AdoMet_MTases"/>
    <property type="match status" value="1"/>
</dbReference>
<sequence>MFSRAAWEERYGSRGMWSGQPNAQLVAEVADLPPGRALDAGCGEGADAVWLAGQGWRVTAVDFSEVALGRARERSAGLDVEWRRADLTAWTPELGAYDLVSAQFVHLPTLVEMYARLATGVAPGGTLLLVGHDPTDDAGHHRPQIPGMFFTADEAAGLLDPRDWDVVVAGTRERQAHGHEGAHLTVRDVVVVARRR</sequence>
<name>A0A6M6JRA8_9PSEU</name>
<gene>
    <name evidence="3" type="ORF">HOP40_06955</name>
</gene>
<dbReference type="KEGG" id="pbro:HOP40_06955"/>
<feature type="domain" description="Methyltransferase" evidence="2">
    <location>
        <begin position="38"/>
        <end position="125"/>
    </location>
</feature>
<dbReference type="Gene3D" id="3.40.50.150">
    <property type="entry name" value="Vaccinia Virus protein VP39"/>
    <property type="match status" value="1"/>
</dbReference>
<accession>A0A6M6JRA8</accession>
<dbReference type="InterPro" id="IPR029063">
    <property type="entry name" value="SAM-dependent_MTases_sf"/>
</dbReference>
<protein>
    <submittedName>
        <fullName evidence="3">Class I SAM-dependent methyltransferase</fullName>
    </submittedName>
</protein>
<evidence type="ECO:0000313" key="3">
    <source>
        <dbReference type="EMBL" id="QJY50448.1"/>
    </source>
</evidence>
<organism evidence="3 4">
    <name type="scientific">Pseudonocardia broussonetiae</name>
    <dbReference type="NCBI Taxonomy" id="2736640"/>
    <lineage>
        <taxon>Bacteria</taxon>
        <taxon>Bacillati</taxon>
        <taxon>Actinomycetota</taxon>
        <taxon>Actinomycetes</taxon>
        <taxon>Pseudonocardiales</taxon>
        <taxon>Pseudonocardiaceae</taxon>
        <taxon>Pseudonocardia</taxon>
    </lineage>
</organism>
<dbReference type="Pfam" id="PF13649">
    <property type="entry name" value="Methyltransf_25"/>
    <property type="match status" value="1"/>
</dbReference>
<dbReference type="EMBL" id="CP053564">
    <property type="protein sequence ID" value="QJY50448.1"/>
    <property type="molecule type" value="Genomic_DNA"/>
</dbReference>
<keyword evidence="3" id="KW-0489">Methyltransferase</keyword>
<evidence type="ECO:0000259" key="2">
    <source>
        <dbReference type="Pfam" id="PF13649"/>
    </source>
</evidence>
<dbReference type="PANTHER" id="PTHR43861">
    <property type="entry name" value="TRANS-ACONITATE 2-METHYLTRANSFERASE-RELATED"/>
    <property type="match status" value="1"/>
</dbReference>
<dbReference type="PANTHER" id="PTHR43861:SF3">
    <property type="entry name" value="PUTATIVE (AFU_ORTHOLOGUE AFUA_2G14390)-RELATED"/>
    <property type="match status" value="1"/>
</dbReference>
<evidence type="ECO:0000313" key="4">
    <source>
        <dbReference type="Proteomes" id="UP000505377"/>
    </source>
</evidence>
<dbReference type="AlphaFoldDB" id="A0A6M6JRA8"/>
<proteinExistence type="predicted"/>
<evidence type="ECO:0000256" key="1">
    <source>
        <dbReference type="ARBA" id="ARBA00022679"/>
    </source>
</evidence>